<keyword evidence="3" id="KW-1185">Reference proteome</keyword>
<dbReference type="AlphaFoldDB" id="A0A9X9LM55"/>
<organism evidence="2 3">
    <name type="scientific">Gulo gulo</name>
    <name type="common">Wolverine</name>
    <name type="synonym">Gluton</name>
    <dbReference type="NCBI Taxonomy" id="48420"/>
    <lineage>
        <taxon>Eukaryota</taxon>
        <taxon>Metazoa</taxon>
        <taxon>Chordata</taxon>
        <taxon>Craniata</taxon>
        <taxon>Vertebrata</taxon>
        <taxon>Euteleostomi</taxon>
        <taxon>Mammalia</taxon>
        <taxon>Eutheria</taxon>
        <taxon>Laurasiatheria</taxon>
        <taxon>Carnivora</taxon>
        <taxon>Caniformia</taxon>
        <taxon>Musteloidea</taxon>
        <taxon>Mustelidae</taxon>
        <taxon>Guloninae</taxon>
        <taxon>Gulo</taxon>
    </lineage>
</organism>
<sequence>AFSSPSRRPVGGGRRQLSPDGRQLGRRAAEARSSLQRVVPELRGDGVAHRPPGHPEGPEPHPRAGAASPVHGRALQGVSPGH</sequence>
<protein>
    <submittedName>
        <fullName evidence="2">Uncharacterized protein</fullName>
    </submittedName>
</protein>
<dbReference type="EMBL" id="CYRY02007803">
    <property type="protein sequence ID" value="VCW76728.1"/>
    <property type="molecule type" value="Genomic_DNA"/>
</dbReference>
<feature type="region of interest" description="Disordered" evidence="1">
    <location>
        <begin position="1"/>
        <end position="82"/>
    </location>
</feature>
<dbReference type="Proteomes" id="UP000269945">
    <property type="component" value="Unassembled WGS sequence"/>
</dbReference>
<evidence type="ECO:0000313" key="2">
    <source>
        <dbReference type="EMBL" id="VCW76728.1"/>
    </source>
</evidence>
<gene>
    <name evidence="2" type="ORF">BN2614_LOCUS2</name>
</gene>
<evidence type="ECO:0000256" key="1">
    <source>
        <dbReference type="SAM" id="MobiDB-lite"/>
    </source>
</evidence>
<feature type="non-terminal residue" evidence="2">
    <location>
        <position position="1"/>
    </location>
</feature>
<feature type="non-terminal residue" evidence="2">
    <location>
        <position position="82"/>
    </location>
</feature>
<proteinExistence type="predicted"/>
<evidence type="ECO:0000313" key="3">
    <source>
        <dbReference type="Proteomes" id="UP000269945"/>
    </source>
</evidence>
<accession>A0A9X9LM55</accession>
<reference evidence="2 3" key="1">
    <citation type="submission" date="2018-10" db="EMBL/GenBank/DDBJ databases">
        <authorList>
            <person name="Ekblom R."/>
            <person name="Jareborg N."/>
        </authorList>
    </citation>
    <scope>NUCLEOTIDE SEQUENCE [LARGE SCALE GENOMIC DNA]</scope>
    <source>
        <tissue evidence="2">Muscle</tissue>
    </source>
</reference>
<comment type="caution">
    <text evidence="2">The sequence shown here is derived from an EMBL/GenBank/DDBJ whole genome shotgun (WGS) entry which is preliminary data.</text>
</comment>
<name>A0A9X9LM55_GULGU</name>